<dbReference type="Proteomes" id="UP001479290">
    <property type="component" value="Unassembled WGS sequence"/>
</dbReference>
<comment type="caution">
    <text evidence="2">The sequence shown here is derived from an EMBL/GenBank/DDBJ whole genome shotgun (WGS) entry which is preliminary data.</text>
</comment>
<name>A0AAW1ZAM4_CULAL</name>
<keyword evidence="3" id="KW-1185">Reference proteome</keyword>
<evidence type="ECO:0000313" key="3">
    <source>
        <dbReference type="Proteomes" id="UP001479290"/>
    </source>
</evidence>
<reference evidence="2 3" key="1">
    <citation type="submission" date="2024-05" db="EMBL/GenBank/DDBJ databases">
        <title>A high-quality chromosomal-level genome assembly of Topmouth culter (Culter alburnus).</title>
        <authorList>
            <person name="Zhao H."/>
        </authorList>
    </citation>
    <scope>NUCLEOTIDE SEQUENCE [LARGE SCALE GENOMIC DNA]</scope>
    <source>
        <strain evidence="2">CATC2023</strain>
        <tissue evidence="2">Muscle</tissue>
    </source>
</reference>
<evidence type="ECO:0000313" key="2">
    <source>
        <dbReference type="EMBL" id="KAK9957897.1"/>
    </source>
</evidence>
<accession>A0AAW1ZAM4</accession>
<proteinExistence type="predicted"/>
<dbReference type="EMBL" id="JAWDJR010000019">
    <property type="protein sequence ID" value="KAK9957897.1"/>
    <property type="molecule type" value="Genomic_DNA"/>
</dbReference>
<feature type="region of interest" description="Disordered" evidence="1">
    <location>
        <begin position="1"/>
        <end position="22"/>
    </location>
</feature>
<feature type="non-terminal residue" evidence="2">
    <location>
        <position position="51"/>
    </location>
</feature>
<gene>
    <name evidence="2" type="ORF">ABG768_012098</name>
</gene>
<sequence>MNSLGKARFLLEPPKGSSDRFEGGRKELVILEEGAPFGLSQRLLLLQSPPQ</sequence>
<evidence type="ECO:0000256" key="1">
    <source>
        <dbReference type="SAM" id="MobiDB-lite"/>
    </source>
</evidence>
<dbReference type="AlphaFoldDB" id="A0AAW1ZAM4"/>
<organism evidence="2 3">
    <name type="scientific">Culter alburnus</name>
    <name type="common">Topmouth culter</name>
    <dbReference type="NCBI Taxonomy" id="194366"/>
    <lineage>
        <taxon>Eukaryota</taxon>
        <taxon>Metazoa</taxon>
        <taxon>Chordata</taxon>
        <taxon>Craniata</taxon>
        <taxon>Vertebrata</taxon>
        <taxon>Euteleostomi</taxon>
        <taxon>Actinopterygii</taxon>
        <taxon>Neopterygii</taxon>
        <taxon>Teleostei</taxon>
        <taxon>Ostariophysi</taxon>
        <taxon>Cypriniformes</taxon>
        <taxon>Xenocyprididae</taxon>
        <taxon>Xenocypridinae</taxon>
        <taxon>Culter</taxon>
    </lineage>
</organism>
<protein>
    <submittedName>
        <fullName evidence="2">Uncharacterized protein</fullName>
    </submittedName>
</protein>